<keyword evidence="3" id="KW-0408">Iron</keyword>
<dbReference type="Gene3D" id="3.30.9.10">
    <property type="entry name" value="D-Amino Acid Oxidase, subunit A, domain 2"/>
    <property type="match status" value="1"/>
</dbReference>
<protein>
    <submittedName>
        <fullName evidence="7">Oxidoreductase</fullName>
    </submittedName>
</protein>
<keyword evidence="1" id="KW-0001">2Fe-2S</keyword>
<dbReference type="Gene3D" id="3.50.50.60">
    <property type="entry name" value="FAD/NAD(P)-binding domain"/>
    <property type="match status" value="1"/>
</dbReference>
<dbReference type="RefSeq" id="WP_104715412.1">
    <property type="nucleotide sequence ID" value="NZ_PTRA01000005.1"/>
</dbReference>
<dbReference type="OrthoDB" id="9767869at2"/>
<dbReference type="InterPro" id="IPR006076">
    <property type="entry name" value="FAD-dep_OxRdtase"/>
</dbReference>
<dbReference type="GO" id="GO:0051537">
    <property type="term" value="F:2 iron, 2 sulfur cluster binding"/>
    <property type="evidence" value="ECO:0007669"/>
    <property type="project" value="UniProtKB-KW"/>
</dbReference>
<sequence length="522" mass="57204">MNGIELTKNEVFTAPRDGANESLWQSKLHAGTESPSFNESTIYDTLIVGGGITGLTAAVLLQQQGQKCLLVDAHNLGYGTTGGTTAHINTFADTTYAEVENDFGAEAAQQFADDIAGAVSTIQDWVQTYKIDCDFERKQGFVYADEEKQLKELDSLFQSAVKVGVKARLAPEAPVPIPTVKVITIDDQAQFHPLKYLMGLREVFVKAGGVILENTRIEQTTQKDGYHEAESESRILKAKQIIYATHIPPGGVNPLHFEAAPYRSYVLAVTLKDKAYPDALVYDMQDPYHYFRSHVIEGQKYLVVGGADHKTGHGDPEASFAELEAYVRQYYEVDSVAYRWSAQYYMPVDGLPYIGKLPGFSEGIFTGTGYNGNGMILGTLAGKILSDLVLGKENPSAALYDPGRVKPLAAASEFIKENADVAYRFVADRFSTEELDSLDQLQNDSGMVAEFSGQKVAIYKDPSGDIHAVSPVCTHTHCIVNWNNSEKSWDCPCHGARFDTDGTVLTGPARRNLEPIELKGKA</sequence>
<evidence type="ECO:0000256" key="2">
    <source>
        <dbReference type="ARBA" id="ARBA00022723"/>
    </source>
</evidence>
<dbReference type="InterPro" id="IPR005805">
    <property type="entry name" value="Rieske_Fe-S_prot_C"/>
</dbReference>
<dbReference type="SUPFAM" id="SSF51905">
    <property type="entry name" value="FAD/NAD(P)-binding domain"/>
    <property type="match status" value="1"/>
</dbReference>
<gene>
    <name evidence="7" type="ORF">C5O19_21365</name>
</gene>
<evidence type="ECO:0000259" key="6">
    <source>
        <dbReference type="PROSITE" id="PS51296"/>
    </source>
</evidence>
<accession>A0A2S7IHB0</accession>
<evidence type="ECO:0000256" key="5">
    <source>
        <dbReference type="ARBA" id="ARBA00023157"/>
    </source>
</evidence>
<dbReference type="PANTHER" id="PTHR13847">
    <property type="entry name" value="SARCOSINE DEHYDROGENASE-RELATED"/>
    <property type="match status" value="1"/>
</dbReference>
<dbReference type="Gene3D" id="2.102.10.10">
    <property type="entry name" value="Rieske [2Fe-2S] iron-sulphur domain"/>
    <property type="match status" value="1"/>
</dbReference>
<dbReference type="Proteomes" id="UP000239590">
    <property type="component" value="Unassembled WGS sequence"/>
</dbReference>
<organism evidence="7 8">
    <name type="scientific">Siphonobacter curvatus</name>
    <dbReference type="NCBI Taxonomy" id="2094562"/>
    <lineage>
        <taxon>Bacteria</taxon>
        <taxon>Pseudomonadati</taxon>
        <taxon>Bacteroidota</taxon>
        <taxon>Cytophagia</taxon>
        <taxon>Cytophagales</taxon>
        <taxon>Cytophagaceae</taxon>
        <taxon>Siphonobacter</taxon>
    </lineage>
</organism>
<dbReference type="PROSITE" id="PS51296">
    <property type="entry name" value="RIESKE"/>
    <property type="match status" value="1"/>
</dbReference>
<evidence type="ECO:0000256" key="1">
    <source>
        <dbReference type="ARBA" id="ARBA00022714"/>
    </source>
</evidence>
<keyword evidence="2" id="KW-0479">Metal-binding</keyword>
<dbReference type="SUPFAM" id="SSF50022">
    <property type="entry name" value="ISP domain"/>
    <property type="match status" value="1"/>
</dbReference>
<dbReference type="Pfam" id="PF00355">
    <property type="entry name" value="Rieske"/>
    <property type="match status" value="1"/>
</dbReference>
<dbReference type="InterPro" id="IPR017941">
    <property type="entry name" value="Rieske_2Fe-2S"/>
</dbReference>
<dbReference type="InterPro" id="IPR036188">
    <property type="entry name" value="FAD/NAD-bd_sf"/>
</dbReference>
<proteinExistence type="predicted"/>
<evidence type="ECO:0000313" key="7">
    <source>
        <dbReference type="EMBL" id="PQA55093.1"/>
    </source>
</evidence>
<dbReference type="AlphaFoldDB" id="A0A2S7IHB0"/>
<reference evidence="8" key="1">
    <citation type="submission" date="2018-02" db="EMBL/GenBank/DDBJ databases">
        <title>Genome sequencing of Solimonas sp. HR-BB.</title>
        <authorList>
            <person name="Lee Y."/>
            <person name="Jeon C.O."/>
        </authorList>
    </citation>
    <scope>NUCLEOTIDE SEQUENCE [LARGE SCALE GENOMIC DNA]</scope>
    <source>
        <strain evidence="8">HR-U</strain>
    </source>
</reference>
<dbReference type="GO" id="GO:0005737">
    <property type="term" value="C:cytoplasm"/>
    <property type="evidence" value="ECO:0007669"/>
    <property type="project" value="TreeGrafter"/>
</dbReference>
<dbReference type="PANTHER" id="PTHR13847:SF281">
    <property type="entry name" value="FAD DEPENDENT OXIDOREDUCTASE DOMAIN-CONTAINING PROTEIN"/>
    <property type="match status" value="1"/>
</dbReference>
<dbReference type="GO" id="GO:0046872">
    <property type="term" value="F:metal ion binding"/>
    <property type="evidence" value="ECO:0007669"/>
    <property type="project" value="UniProtKB-KW"/>
</dbReference>
<dbReference type="EMBL" id="PTRA01000005">
    <property type="protein sequence ID" value="PQA55093.1"/>
    <property type="molecule type" value="Genomic_DNA"/>
</dbReference>
<comment type="caution">
    <text evidence="7">The sequence shown here is derived from an EMBL/GenBank/DDBJ whole genome shotgun (WGS) entry which is preliminary data.</text>
</comment>
<evidence type="ECO:0000256" key="3">
    <source>
        <dbReference type="ARBA" id="ARBA00023004"/>
    </source>
</evidence>
<dbReference type="GO" id="GO:0016020">
    <property type="term" value="C:membrane"/>
    <property type="evidence" value="ECO:0007669"/>
    <property type="project" value="InterPro"/>
</dbReference>
<dbReference type="Pfam" id="PF01266">
    <property type="entry name" value="DAO"/>
    <property type="match status" value="1"/>
</dbReference>
<keyword evidence="5" id="KW-1015">Disulfide bond</keyword>
<name>A0A2S7IHB0_9BACT</name>
<keyword evidence="8" id="KW-1185">Reference proteome</keyword>
<dbReference type="PRINTS" id="PR00162">
    <property type="entry name" value="RIESKE"/>
</dbReference>
<keyword evidence="4" id="KW-0411">Iron-sulfur</keyword>
<dbReference type="InterPro" id="IPR036922">
    <property type="entry name" value="Rieske_2Fe-2S_sf"/>
</dbReference>
<evidence type="ECO:0000313" key="8">
    <source>
        <dbReference type="Proteomes" id="UP000239590"/>
    </source>
</evidence>
<feature type="domain" description="Rieske" evidence="6">
    <location>
        <begin position="433"/>
        <end position="522"/>
    </location>
</feature>
<evidence type="ECO:0000256" key="4">
    <source>
        <dbReference type="ARBA" id="ARBA00023014"/>
    </source>
</evidence>